<protein>
    <submittedName>
        <fullName evidence="1">Uncharacterized protein</fullName>
    </submittedName>
</protein>
<evidence type="ECO:0000313" key="2">
    <source>
        <dbReference type="Proteomes" id="UP000027135"/>
    </source>
</evidence>
<dbReference type="AlphaFoldDB" id="A0A067QUZ3"/>
<dbReference type="Proteomes" id="UP000027135">
    <property type="component" value="Unassembled WGS sequence"/>
</dbReference>
<accession>A0A067QUZ3</accession>
<dbReference type="EMBL" id="KK852920">
    <property type="protein sequence ID" value="KDR13820.1"/>
    <property type="molecule type" value="Genomic_DNA"/>
</dbReference>
<reference evidence="1 2" key="1">
    <citation type="journal article" date="2014" name="Nat. Commun.">
        <title>Molecular traces of alternative social organization in a termite genome.</title>
        <authorList>
            <person name="Terrapon N."/>
            <person name="Li C."/>
            <person name="Robertson H.M."/>
            <person name="Ji L."/>
            <person name="Meng X."/>
            <person name="Booth W."/>
            <person name="Chen Z."/>
            <person name="Childers C.P."/>
            <person name="Glastad K.M."/>
            <person name="Gokhale K."/>
            <person name="Gowin J."/>
            <person name="Gronenberg W."/>
            <person name="Hermansen R.A."/>
            <person name="Hu H."/>
            <person name="Hunt B.G."/>
            <person name="Huylmans A.K."/>
            <person name="Khalil S.M."/>
            <person name="Mitchell R.D."/>
            <person name="Munoz-Torres M.C."/>
            <person name="Mustard J.A."/>
            <person name="Pan H."/>
            <person name="Reese J.T."/>
            <person name="Scharf M.E."/>
            <person name="Sun F."/>
            <person name="Vogel H."/>
            <person name="Xiao J."/>
            <person name="Yang W."/>
            <person name="Yang Z."/>
            <person name="Yang Z."/>
            <person name="Zhou J."/>
            <person name="Zhu J."/>
            <person name="Brent C.S."/>
            <person name="Elsik C.G."/>
            <person name="Goodisman M.A."/>
            <person name="Liberles D.A."/>
            <person name="Roe R.M."/>
            <person name="Vargo E.L."/>
            <person name="Vilcinskas A."/>
            <person name="Wang J."/>
            <person name="Bornberg-Bauer E."/>
            <person name="Korb J."/>
            <person name="Zhang G."/>
            <person name="Liebig J."/>
        </authorList>
    </citation>
    <scope>NUCLEOTIDE SEQUENCE [LARGE SCALE GENOMIC DNA]</scope>
    <source>
        <tissue evidence="1">Whole organism</tissue>
    </source>
</reference>
<organism evidence="1 2">
    <name type="scientific">Zootermopsis nevadensis</name>
    <name type="common">Dampwood termite</name>
    <dbReference type="NCBI Taxonomy" id="136037"/>
    <lineage>
        <taxon>Eukaryota</taxon>
        <taxon>Metazoa</taxon>
        <taxon>Ecdysozoa</taxon>
        <taxon>Arthropoda</taxon>
        <taxon>Hexapoda</taxon>
        <taxon>Insecta</taxon>
        <taxon>Pterygota</taxon>
        <taxon>Neoptera</taxon>
        <taxon>Polyneoptera</taxon>
        <taxon>Dictyoptera</taxon>
        <taxon>Blattodea</taxon>
        <taxon>Blattoidea</taxon>
        <taxon>Termitoidae</taxon>
        <taxon>Termopsidae</taxon>
        <taxon>Zootermopsis</taxon>
    </lineage>
</organism>
<proteinExistence type="predicted"/>
<name>A0A067QUZ3_ZOONE</name>
<evidence type="ECO:0000313" key="1">
    <source>
        <dbReference type="EMBL" id="KDR13820.1"/>
    </source>
</evidence>
<dbReference type="InParanoid" id="A0A067QUZ3"/>
<keyword evidence="2" id="KW-1185">Reference proteome</keyword>
<sequence length="84" mass="9416">MKQPETTVLTIKQQRIALSGKKSKNRDQSGHSVFTSPYSPYWPVLGEDTEVDLNQLLIRLGGCVTAITLHIFCYIGNFTTCKNL</sequence>
<gene>
    <name evidence="1" type="ORF">L798_12425</name>
</gene>